<evidence type="ECO:0000313" key="3">
    <source>
        <dbReference type="Proteomes" id="UP001516464"/>
    </source>
</evidence>
<organism evidence="2 3">
    <name type="scientific">Astathelohania contejeani</name>
    <dbReference type="NCBI Taxonomy" id="164912"/>
    <lineage>
        <taxon>Eukaryota</taxon>
        <taxon>Fungi</taxon>
        <taxon>Fungi incertae sedis</taxon>
        <taxon>Microsporidia</taxon>
        <taxon>Astathelohaniidae</taxon>
        <taxon>Astathelohania</taxon>
    </lineage>
</organism>
<dbReference type="Proteomes" id="UP001516464">
    <property type="component" value="Unassembled WGS sequence"/>
</dbReference>
<comment type="caution">
    <text evidence="2">The sequence shown here is derived from an EMBL/GenBank/DDBJ whole genome shotgun (WGS) entry which is preliminary data.</text>
</comment>
<reference evidence="2 3" key="1">
    <citation type="submission" date="2019-01" db="EMBL/GenBank/DDBJ databases">
        <title>Genomes sequencing and comparative genomics of infectious freshwater microsporidia, Cucumispora dikerogammari and Thelohania contejeani.</title>
        <authorList>
            <person name="Cormier A."/>
            <person name="Giraud I."/>
            <person name="Wattier R."/>
            <person name="Teixeira M."/>
            <person name="Grandjean F."/>
            <person name="Rigaud T."/>
            <person name="Cordaux R."/>
        </authorList>
    </citation>
    <scope>NUCLEOTIDE SEQUENCE [LARGE SCALE GENOMIC DNA]</scope>
    <source>
        <strain evidence="2">T1</strain>
        <tissue evidence="2">Spores</tissue>
    </source>
</reference>
<gene>
    <name evidence="2" type="ORF">TCON_1662</name>
</gene>
<keyword evidence="3" id="KW-1185">Reference proteome</keyword>
<feature type="coiled-coil region" evidence="1">
    <location>
        <begin position="37"/>
        <end position="107"/>
    </location>
</feature>
<dbReference type="EMBL" id="SBIQ01000124">
    <property type="protein sequence ID" value="KAF7683128.1"/>
    <property type="molecule type" value="Genomic_DNA"/>
</dbReference>
<keyword evidence="1" id="KW-0175">Coiled coil</keyword>
<evidence type="ECO:0000256" key="1">
    <source>
        <dbReference type="SAM" id="Coils"/>
    </source>
</evidence>
<accession>A0ABQ7HY65</accession>
<protein>
    <submittedName>
        <fullName evidence="2">Uncharacterized protein</fullName>
    </submittedName>
</protein>
<evidence type="ECO:0000313" key="2">
    <source>
        <dbReference type="EMBL" id="KAF7683128.1"/>
    </source>
</evidence>
<sequence length="112" mass="13474">MNSNEIKKIINMIDLKMDEIDNKLKKITDSTPYFDKIHDLHDQIKSLQDINEALSNKCEETEEYYIEKIRQHKLKTCENCKMLEFKYLNILEKINELKQEIEILKIKIKVSK</sequence>
<name>A0ABQ7HY65_9MICR</name>
<proteinExistence type="predicted"/>